<gene>
    <name evidence="2" type="ORF">B4119_2701</name>
</gene>
<feature type="transmembrane region" description="Helical" evidence="1">
    <location>
        <begin position="72"/>
        <end position="95"/>
    </location>
</feature>
<dbReference type="EMBL" id="LQYS01000095">
    <property type="protein sequence ID" value="KYD09853.1"/>
    <property type="molecule type" value="Genomic_DNA"/>
</dbReference>
<organism evidence="2 3">
    <name type="scientific">Saccharococcus caldoxylosilyticus</name>
    <dbReference type="NCBI Taxonomy" id="81408"/>
    <lineage>
        <taxon>Bacteria</taxon>
        <taxon>Bacillati</taxon>
        <taxon>Bacillota</taxon>
        <taxon>Bacilli</taxon>
        <taxon>Bacillales</taxon>
        <taxon>Anoxybacillaceae</taxon>
        <taxon>Saccharococcus</taxon>
    </lineage>
</organism>
<dbReference type="InterPro" id="IPR020210">
    <property type="entry name" value="Uncharacterised_YpbF_TM"/>
</dbReference>
<feature type="transmembrane region" description="Helical" evidence="1">
    <location>
        <begin position="36"/>
        <end position="60"/>
    </location>
</feature>
<dbReference type="Proteomes" id="UP000075455">
    <property type="component" value="Unassembled WGS sequence"/>
</dbReference>
<accession>A0A150LBY5</accession>
<dbReference type="PATRIC" id="fig|81408.3.peg.597"/>
<keyword evidence="1" id="KW-0812">Transmembrane</keyword>
<dbReference type="eggNOG" id="ENOG50338GN">
    <property type="taxonomic scope" value="Bacteria"/>
</dbReference>
<keyword evidence="1" id="KW-1133">Transmembrane helix</keyword>
<dbReference type="AlphaFoldDB" id="A0A150LBY5"/>
<evidence type="ECO:0000256" key="1">
    <source>
        <dbReference type="SAM" id="Phobius"/>
    </source>
</evidence>
<dbReference type="Pfam" id="PF10864">
    <property type="entry name" value="DUF2663"/>
    <property type="match status" value="1"/>
</dbReference>
<sequence>MMGNFLEHVPIDEVTRQMLIGVIEKKQKWERLKKKVFSLQLVTFGGFALFSIYILFYLIFPSGTWTELINGFLGKTVHLYILLLLFTSYWAVLYYKGKCDKAEEEFHSLRCEIIQKSIDLWKDEQQWKERHKLFEMMKKEYDINLYYENS</sequence>
<evidence type="ECO:0000313" key="3">
    <source>
        <dbReference type="Proteomes" id="UP000075455"/>
    </source>
</evidence>
<comment type="caution">
    <text evidence="2">The sequence shown here is derived from an EMBL/GenBank/DDBJ whole genome shotgun (WGS) entry which is preliminary data.</text>
</comment>
<name>A0A150LBY5_9BACL</name>
<evidence type="ECO:0000313" key="2">
    <source>
        <dbReference type="EMBL" id="KYD09853.1"/>
    </source>
</evidence>
<proteinExistence type="predicted"/>
<protein>
    <recommendedName>
        <fullName evidence="4">SMODS and SLOG-associating 2TM effector domain-containing protein</fullName>
    </recommendedName>
</protein>
<reference evidence="2 3" key="1">
    <citation type="submission" date="2016-01" db="EMBL/GenBank/DDBJ databases">
        <title>Draft Genome Sequences of Seven Thermophilic Sporeformers Isolated from Foods.</title>
        <authorList>
            <person name="Berendsen E.M."/>
            <person name="Wells-Bennik M.H."/>
            <person name="Krawcyk A.O."/>
            <person name="De Jong A."/>
            <person name="Holsappel S."/>
            <person name="Eijlander R.T."/>
            <person name="Kuipers O.P."/>
        </authorList>
    </citation>
    <scope>NUCLEOTIDE SEQUENCE [LARGE SCALE GENOMIC DNA]</scope>
    <source>
        <strain evidence="2 3">B4119</strain>
    </source>
</reference>
<keyword evidence="1" id="KW-0472">Membrane</keyword>
<evidence type="ECO:0008006" key="4">
    <source>
        <dbReference type="Google" id="ProtNLM"/>
    </source>
</evidence>
<dbReference type="STRING" id="81408.B4119_2701"/>